<proteinExistence type="predicted"/>
<dbReference type="Proteomes" id="UP000620874">
    <property type="component" value="Unassembled WGS sequence"/>
</dbReference>
<feature type="region of interest" description="Disordered" evidence="1">
    <location>
        <begin position="24"/>
        <end position="73"/>
    </location>
</feature>
<organism evidence="2 3">
    <name type="scientific">Phocaeicola intestinalis</name>
    <dbReference type="NCBI Taxonomy" id="2762212"/>
    <lineage>
        <taxon>Bacteria</taxon>
        <taxon>Pseudomonadati</taxon>
        <taxon>Bacteroidota</taxon>
        <taxon>Bacteroidia</taxon>
        <taxon>Bacteroidales</taxon>
        <taxon>Bacteroidaceae</taxon>
        <taxon>Phocaeicola</taxon>
    </lineage>
</organism>
<dbReference type="EMBL" id="JACSPP010000005">
    <property type="protein sequence ID" value="MBD8039375.1"/>
    <property type="molecule type" value="Genomic_DNA"/>
</dbReference>
<accession>A0ABR8Y590</accession>
<feature type="compositionally biased region" description="Polar residues" evidence="1">
    <location>
        <begin position="24"/>
        <end position="66"/>
    </location>
</feature>
<evidence type="ECO:0000313" key="2">
    <source>
        <dbReference type="EMBL" id="MBD8039375.1"/>
    </source>
</evidence>
<name>A0ABR8Y590_9BACT</name>
<gene>
    <name evidence="2" type="ORF">H9625_02725</name>
</gene>
<comment type="caution">
    <text evidence="2">The sequence shown here is derived from an EMBL/GenBank/DDBJ whole genome shotgun (WGS) entry which is preliminary data.</text>
</comment>
<sequence length="119" mass="12934">MPSDSHFARRMIPTVASTFVATLGQPTGQSDRQPNIPTTGRLQNRTTRQAANGTNNHSAIQATETSAIPPGNHTDVQRAIRIIICMTNQPLHAKDVPLVPRNVKSLSTVPVSLFLCRII</sequence>
<evidence type="ECO:0000256" key="1">
    <source>
        <dbReference type="SAM" id="MobiDB-lite"/>
    </source>
</evidence>
<dbReference type="RefSeq" id="WP_191762937.1">
    <property type="nucleotide sequence ID" value="NZ_JACSPP010000005.1"/>
</dbReference>
<reference evidence="2 3" key="1">
    <citation type="submission" date="2020-08" db="EMBL/GenBank/DDBJ databases">
        <title>A Genomic Blueprint of the Chicken Gut Microbiome.</title>
        <authorList>
            <person name="Gilroy R."/>
            <person name="Ravi A."/>
            <person name="Getino M."/>
            <person name="Pursley I."/>
            <person name="Horton D.L."/>
            <person name="Alikhan N.-F."/>
            <person name="Baker D."/>
            <person name="Gharbi K."/>
            <person name="Hall N."/>
            <person name="Watson M."/>
            <person name="Adriaenssens E.M."/>
            <person name="Foster-Nyarko E."/>
            <person name="Jarju S."/>
            <person name="Secka A."/>
            <person name="Antonio M."/>
            <person name="Oren A."/>
            <person name="Chaudhuri R."/>
            <person name="La Ragione R.M."/>
            <person name="Hildebrand F."/>
            <person name="Pallen M.J."/>
        </authorList>
    </citation>
    <scope>NUCLEOTIDE SEQUENCE [LARGE SCALE GENOMIC DNA]</scope>
    <source>
        <strain evidence="2 3">Sa1CVN1</strain>
    </source>
</reference>
<protein>
    <submittedName>
        <fullName evidence="2">Uncharacterized protein</fullName>
    </submittedName>
</protein>
<evidence type="ECO:0000313" key="3">
    <source>
        <dbReference type="Proteomes" id="UP000620874"/>
    </source>
</evidence>
<keyword evidence="3" id="KW-1185">Reference proteome</keyword>